<reference evidence="2 3" key="1">
    <citation type="submission" date="2018-07" db="EMBL/GenBank/DDBJ databases">
        <title>Genomic Encyclopedia of Type Strains, Phase III (KMG-III): the genomes of soil and plant-associated and newly described type strains.</title>
        <authorList>
            <person name="Whitman W."/>
        </authorList>
    </citation>
    <scope>NUCLEOTIDE SEQUENCE [LARGE SCALE GENOMIC DNA]</scope>
    <source>
        <strain evidence="2 3">CECT 7031</strain>
    </source>
</reference>
<dbReference type="GeneID" id="94546409"/>
<gene>
    <name evidence="2" type="ORF">DFP99_1388</name>
</gene>
<dbReference type="PANTHER" id="PTHR43861">
    <property type="entry name" value="TRANS-ACONITATE 2-METHYLTRANSFERASE-RELATED"/>
    <property type="match status" value="1"/>
</dbReference>
<protein>
    <submittedName>
        <fullName evidence="2">Methyltransferase family protein</fullName>
    </submittedName>
</protein>
<dbReference type="KEGG" id="wso:WSWS_01222"/>
<dbReference type="SUPFAM" id="SSF53335">
    <property type="entry name" value="S-adenosyl-L-methionine-dependent methyltransferases"/>
    <property type="match status" value="1"/>
</dbReference>
<dbReference type="AlphaFoldDB" id="A0A288QYB5"/>
<evidence type="ECO:0000313" key="2">
    <source>
        <dbReference type="EMBL" id="RDL05426.1"/>
    </source>
</evidence>
<dbReference type="Gene3D" id="2.20.25.110">
    <property type="entry name" value="S-adenosyl-L-methionine-dependent methyltransferases"/>
    <property type="match status" value="1"/>
</dbReference>
<keyword evidence="1 2" id="KW-0808">Transferase</keyword>
<keyword evidence="3" id="KW-1185">Reference proteome</keyword>
<dbReference type="OrthoDB" id="9811589at2"/>
<sequence length="249" mass="28699">MANYATFAKLYDDLFDESAYEDWFQYALKTIVNPQGKLLELAGGAGRLAIMLKQAGFDVTVFDLSEEMLTLAMQHAREAGVDLPLIQGDMREWSDYPEKFATITSFADSFNYLANEDEMLMAFKQVAAHLEDAGQFVFDVISPYQTDVYYPGYMYNWHDEETAFMWSSYGIEEQAHTAEHELTFFVYDEAIDGYKQIQEIHTERTYPVATYMRLLETAGFENIQVTGDFGRQTEIDDATPRWFFSATKK</sequence>
<dbReference type="Proteomes" id="UP000254912">
    <property type="component" value="Unassembled WGS sequence"/>
</dbReference>
<dbReference type="EMBL" id="QRAS01000003">
    <property type="protein sequence ID" value="RDL05426.1"/>
    <property type="molecule type" value="Genomic_DNA"/>
</dbReference>
<accession>A0A288QYB5</accession>
<dbReference type="RefSeq" id="WP_070230424.1">
    <property type="nucleotide sequence ID" value="NZ_BJYO01000004.1"/>
</dbReference>
<evidence type="ECO:0000256" key="1">
    <source>
        <dbReference type="ARBA" id="ARBA00022679"/>
    </source>
</evidence>
<organism evidence="2 3">
    <name type="scientific">Weissella soli</name>
    <dbReference type="NCBI Taxonomy" id="155866"/>
    <lineage>
        <taxon>Bacteria</taxon>
        <taxon>Bacillati</taxon>
        <taxon>Bacillota</taxon>
        <taxon>Bacilli</taxon>
        <taxon>Lactobacillales</taxon>
        <taxon>Lactobacillaceae</taxon>
        <taxon>Weissella</taxon>
    </lineage>
</organism>
<dbReference type="InterPro" id="IPR029063">
    <property type="entry name" value="SAM-dependent_MTases_sf"/>
</dbReference>
<dbReference type="GO" id="GO:0008168">
    <property type="term" value="F:methyltransferase activity"/>
    <property type="evidence" value="ECO:0007669"/>
    <property type="project" value="UniProtKB-KW"/>
</dbReference>
<comment type="caution">
    <text evidence="2">The sequence shown here is derived from an EMBL/GenBank/DDBJ whole genome shotgun (WGS) entry which is preliminary data.</text>
</comment>
<keyword evidence="2" id="KW-0489">Methyltransferase</keyword>
<evidence type="ECO:0000313" key="3">
    <source>
        <dbReference type="Proteomes" id="UP000254912"/>
    </source>
</evidence>
<name>A0A288QYB5_9LACO</name>
<dbReference type="Gene3D" id="3.40.50.150">
    <property type="entry name" value="Vaccinia Virus protein VP39"/>
    <property type="match status" value="1"/>
</dbReference>
<dbReference type="GO" id="GO:0032259">
    <property type="term" value="P:methylation"/>
    <property type="evidence" value="ECO:0007669"/>
    <property type="project" value="UniProtKB-KW"/>
</dbReference>
<dbReference type="InterPro" id="IPR041698">
    <property type="entry name" value="Methyltransf_25"/>
</dbReference>
<dbReference type="Pfam" id="PF13649">
    <property type="entry name" value="Methyltransf_25"/>
    <property type="match status" value="1"/>
</dbReference>
<dbReference type="CDD" id="cd02440">
    <property type="entry name" value="AdoMet_MTases"/>
    <property type="match status" value="1"/>
</dbReference>
<proteinExistence type="predicted"/>